<proteinExistence type="predicted"/>
<evidence type="ECO:0000256" key="1">
    <source>
        <dbReference type="SAM" id="Coils"/>
    </source>
</evidence>
<name>A0AAD2HYD1_9AGAR</name>
<gene>
    <name evidence="3" type="ORF">MYCIT1_LOCUS35918</name>
</gene>
<feature type="region of interest" description="Disordered" evidence="2">
    <location>
        <begin position="28"/>
        <end position="94"/>
    </location>
</feature>
<evidence type="ECO:0000313" key="4">
    <source>
        <dbReference type="Proteomes" id="UP001295794"/>
    </source>
</evidence>
<evidence type="ECO:0000256" key="2">
    <source>
        <dbReference type="SAM" id="MobiDB-lite"/>
    </source>
</evidence>
<dbReference type="Proteomes" id="UP001295794">
    <property type="component" value="Unassembled WGS sequence"/>
</dbReference>
<protein>
    <submittedName>
        <fullName evidence="3">Uncharacterized protein</fullName>
    </submittedName>
</protein>
<accession>A0AAD2HYD1</accession>
<keyword evidence="4" id="KW-1185">Reference proteome</keyword>
<sequence>MDSRRALGRGPPPRYVHLILELPVFADGNRSHWRSGPHAMRSATSPEGSPPAPRILQPFTRSPAPYSNYDIYNTPVPQDSHHNQRGRRDRQLPPSIEERLAQLELRQRESEEENQWLRRRNNELEAELARPVVRGSGRQGYSRAEIDSDDYAPGEMDILPPAPNPVFDDCTDGPVPQIEPATRRLAPYTKPANPMSSVSQNPVVPSVQPAAGARPPVKPAVLVSLGLPHKDLTKDQQEVRSKITRRVGSTFRNLCGITAQEPWPDPSVVRIDSSTGEHLFTPNFPGGVTDRNNVKLIDAVADEVLRELEDPDCRPAKFDTCGATVDRHLLQAFAKESFKGFKKQYKTQVDEVALANKIKAKAKDRREQRRKAKHGHRLEAVPQYATEHNLNEEDIAAAIDPEHMSDEFSEPDPDDKDADKLDWAVRMAKATGRMDATRQSVQDLRFLEVSKLAWRTDEATNFNLELSQIYEDSLTETDKDKRKYIRVRGTTRMSKRVPNKAPFNFAVRPDWLADQMKDAKMAQYLTSAGWGTYPGPCGLDPDLEASGTPSNVDANNMPIESHSR</sequence>
<comment type="caution">
    <text evidence="3">The sequence shown here is derived from an EMBL/GenBank/DDBJ whole genome shotgun (WGS) entry which is preliminary data.</text>
</comment>
<evidence type="ECO:0000313" key="3">
    <source>
        <dbReference type="EMBL" id="CAK5283414.1"/>
    </source>
</evidence>
<dbReference type="EMBL" id="CAVNYO010000466">
    <property type="protein sequence ID" value="CAK5283414.1"/>
    <property type="molecule type" value="Genomic_DNA"/>
</dbReference>
<keyword evidence="1" id="KW-0175">Coiled coil</keyword>
<feature type="region of interest" description="Disordered" evidence="2">
    <location>
        <begin position="540"/>
        <end position="564"/>
    </location>
</feature>
<feature type="coiled-coil region" evidence="1">
    <location>
        <begin position="100"/>
        <end position="127"/>
    </location>
</feature>
<reference evidence="3" key="1">
    <citation type="submission" date="2023-11" db="EMBL/GenBank/DDBJ databases">
        <authorList>
            <person name="De Vega J J."/>
            <person name="De Vega J J."/>
        </authorList>
    </citation>
    <scope>NUCLEOTIDE SEQUENCE</scope>
</reference>
<dbReference type="AlphaFoldDB" id="A0AAD2HYD1"/>
<organism evidence="3 4">
    <name type="scientific">Mycena citricolor</name>
    <dbReference type="NCBI Taxonomy" id="2018698"/>
    <lineage>
        <taxon>Eukaryota</taxon>
        <taxon>Fungi</taxon>
        <taxon>Dikarya</taxon>
        <taxon>Basidiomycota</taxon>
        <taxon>Agaricomycotina</taxon>
        <taxon>Agaricomycetes</taxon>
        <taxon>Agaricomycetidae</taxon>
        <taxon>Agaricales</taxon>
        <taxon>Marasmiineae</taxon>
        <taxon>Mycenaceae</taxon>
        <taxon>Mycena</taxon>
    </lineage>
</organism>